<dbReference type="GeneID" id="14011291"/>
<evidence type="ECO:0000256" key="1">
    <source>
        <dbReference type="SAM" id="MobiDB-lite"/>
    </source>
</evidence>
<sequence>MATEERLETHTPTPPTHQPTPPKSDYMTGLLLACFFALLFLVIVAVSRYVWKKKREKQKHTRKRAVRILYEFAIPQRPRDSATVKAIYKLIGTHHTSTQYDIPL</sequence>
<dbReference type="EMBL" id="JQ815363">
    <property type="protein sequence ID" value="AFJ20454.1"/>
    <property type="molecule type" value="Genomic_DNA"/>
</dbReference>
<protein>
    <submittedName>
        <fullName evidence="3">Protein ORF147D</fullName>
    </submittedName>
</protein>
<feature type="transmembrane region" description="Helical" evidence="2">
    <location>
        <begin position="30"/>
        <end position="51"/>
    </location>
</feature>
<evidence type="ECO:0000256" key="2">
    <source>
        <dbReference type="SAM" id="Phobius"/>
    </source>
</evidence>
<name>K7PBE8_9VIRU</name>
<feature type="compositionally biased region" description="Pro residues" evidence="1">
    <location>
        <begin position="12"/>
        <end position="22"/>
    </location>
</feature>
<evidence type="ECO:0000313" key="3">
    <source>
        <dbReference type="EMBL" id="AFJ20454.1"/>
    </source>
</evidence>
<dbReference type="RefSeq" id="YP_007003803.1">
    <property type="nucleotide sequence ID" value="NC_019491.1"/>
</dbReference>
<keyword evidence="4" id="KW-1185">Reference proteome</keyword>
<keyword evidence="2" id="KW-0812">Transmembrane</keyword>
<accession>K7PBE8</accession>
<proteinExistence type="predicted"/>
<keyword evidence="2" id="KW-1133">Transmembrane helix</keyword>
<gene>
    <name evidence="3" type="ORF">CyHV1_ORF147D</name>
</gene>
<reference evidence="3 4" key="1">
    <citation type="journal article" date="2013" name="J. Virol.">
        <title>Comparative genomics of carp herpesviruses.</title>
        <authorList>
            <person name="Davison A.J."/>
            <person name="Kurobe T."/>
            <person name="Gatherer D."/>
            <person name="Cunningham C."/>
            <person name="Korf I."/>
            <person name="Fukuda H."/>
            <person name="Hedrick R.P."/>
            <person name="Waltzek T.B."/>
        </authorList>
    </citation>
    <scope>NUCLEOTIDE SEQUENCE [LARGE SCALE GENOMIC DNA]</scope>
    <source>
        <strain evidence="3">NG-J1</strain>
    </source>
</reference>
<dbReference type="KEGG" id="vg:14011291"/>
<organism evidence="3 4">
    <name type="scientific">Cyprinid herpesvirus 1</name>
    <dbReference type="NCBI Taxonomy" id="317858"/>
    <lineage>
        <taxon>Viruses</taxon>
        <taxon>Duplodnaviria</taxon>
        <taxon>Heunggongvirae</taxon>
        <taxon>Peploviricota</taxon>
        <taxon>Herviviricetes</taxon>
        <taxon>Herpesvirales</taxon>
        <taxon>Alloherpesviridae</taxon>
        <taxon>Cyvirus</taxon>
        <taxon>Cyvirus cyprinidallo1</taxon>
    </lineage>
</organism>
<feature type="region of interest" description="Disordered" evidence="1">
    <location>
        <begin position="1"/>
        <end position="22"/>
    </location>
</feature>
<evidence type="ECO:0000313" key="4">
    <source>
        <dbReference type="Proteomes" id="UP000118426"/>
    </source>
</evidence>
<keyword evidence="2" id="KW-0472">Membrane</keyword>
<dbReference type="Proteomes" id="UP000118426">
    <property type="component" value="Segment"/>
</dbReference>